<dbReference type="Pfam" id="PF13242">
    <property type="entry name" value="Hydrolase_like"/>
    <property type="match status" value="1"/>
</dbReference>
<dbReference type="InterPro" id="IPR036412">
    <property type="entry name" value="HAD-like_sf"/>
</dbReference>
<name>A0A370MYF1_9BURK</name>
<dbReference type="RefSeq" id="WP_115108244.1">
    <property type="nucleotide sequence ID" value="NZ_QHKS01000035.1"/>
</dbReference>
<dbReference type="OrthoDB" id="9802003at2"/>
<sequence>MVCHKTTVAGYLKHDPRIFAWICAEIGVSSADVVMVGDTFSTDYVGATSFGMLAFHLDRVGVSRLTAEILRRPSMHPLRRWAPPEVTALYGYPYLHFWDGSSNSAFSGRRLQPYTSSEVVSEL</sequence>
<proteinExistence type="predicted"/>
<evidence type="ECO:0000313" key="1">
    <source>
        <dbReference type="EMBL" id="RDJ98379.1"/>
    </source>
</evidence>
<keyword evidence="2" id="KW-1185">Reference proteome</keyword>
<dbReference type="Gene3D" id="3.40.50.1000">
    <property type="entry name" value="HAD superfamily/HAD-like"/>
    <property type="match status" value="1"/>
</dbReference>
<dbReference type="EMBL" id="QHKS01000035">
    <property type="protein sequence ID" value="RDJ98379.1"/>
    <property type="molecule type" value="Genomic_DNA"/>
</dbReference>
<protein>
    <recommendedName>
        <fullName evidence="3">HAD family hydrolase</fullName>
    </recommendedName>
</protein>
<evidence type="ECO:0000313" key="2">
    <source>
        <dbReference type="Proteomes" id="UP000254875"/>
    </source>
</evidence>
<dbReference type="AlphaFoldDB" id="A0A370MYF1"/>
<dbReference type="InterPro" id="IPR023214">
    <property type="entry name" value="HAD_sf"/>
</dbReference>
<reference evidence="2" key="1">
    <citation type="submission" date="2018-05" db="EMBL/GenBank/DDBJ databases">
        <authorList>
            <person name="Feng T."/>
        </authorList>
    </citation>
    <scope>NUCLEOTIDE SEQUENCE [LARGE SCALE GENOMIC DNA]</scope>
    <source>
        <strain evidence="2">S27</strain>
    </source>
</reference>
<comment type="caution">
    <text evidence="1">The sequence shown here is derived from an EMBL/GenBank/DDBJ whole genome shotgun (WGS) entry which is preliminary data.</text>
</comment>
<evidence type="ECO:0008006" key="3">
    <source>
        <dbReference type="Google" id="ProtNLM"/>
    </source>
</evidence>
<dbReference type="Proteomes" id="UP000254875">
    <property type="component" value="Unassembled WGS sequence"/>
</dbReference>
<dbReference type="SUPFAM" id="SSF56784">
    <property type="entry name" value="HAD-like"/>
    <property type="match status" value="1"/>
</dbReference>
<gene>
    <name evidence="1" type="ORF">DLM46_33605</name>
</gene>
<organism evidence="1 2">
    <name type="scientific">Paraburkholderia lacunae</name>
    <dbReference type="NCBI Taxonomy" id="2211104"/>
    <lineage>
        <taxon>Bacteria</taxon>
        <taxon>Pseudomonadati</taxon>
        <taxon>Pseudomonadota</taxon>
        <taxon>Betaproteobacteria</taxon>
        <taxon>Burkholderiales</taxon>
        <taxon>Burkholderiaceae</taxon>
        <taxon>Paraburkholderia</taxon>
    </lineage>
</organism>
<accession>A0A370MYF1</accession>